<dbReference type="Gene3D" id="3.40.50.2300">
    <property type="match status" value="3"/>
</dbReference>
<keyword evidence="4" id="KW-0805">Transcription regulation</keyword>
<dbReference type="CDD" id="cd06308">
    <property type="entry name" value="PBP1_sensor_kinase-like"/>
    <property type="match status" value="1"/>
</dbReference>
<keyword evidence="6" id="KW-0804">Transcription</keyword>
<dbReference type="SUPFAM" id="SSF53822">
    <property type="entry name" value="Periplasmic binding protein-like I"/>
    <property type="match status" value="1"/>
</dbReference>
<dbReference type="InterPro" id="IPR036890">
    <property type="entry name" value="HATPase_C_sf"/>
</dbReference>
<keyword evidence="8" id="KW-1133">Transmembrane helix</keyword>
<reference evidence="12 13" key="1">
    <citation type="submission" date="2022-06" db="EMBL/GenBank/DDBJ databases">
        <title>A taxonomic note on the genus Prevotella: Description of four novel genera and emended description of the genera Hallella and Xylanibacter.</title>
        <authorList>
            <person name="Hitch T.C.A."/>
        </authorList>
    </citation>
    <scope>NUCLEOTIDE SEQUENCE [LARGE SCALE GENOMIC DNA]</scope>
    <source>
        <strain evidence="12 13">DSM 100619</strain>
    </source>
</reference>
<keyword evidence="5" id="KW-0238">DNA-binding</keyword>
<dbReference type="Pfam" id="PF02518">
    <property type="entry name" value="HATPase_c"/>
    <property type="match status" value="1"/>
</dbReference>
<dbReference type="Pfam" id="PF00072">
    <property type="entry name" value="Response_reg"/>
    <property type="match status" value="1"/>
</dbReference>
<comment type="caution">
    <text evidence="12">The sequence shown here is derived from an EMBL/GenBank/DDBJ whole genome shotgun (WGS) entry which is preliminary data.</text>
</comment>
<evidence type="ECO:0000256" key="8">
    <source>
        <dbReference type="SAM" id="Phobius"/>
    </source>
</evidence>
<dbReference type="InterPro" id="IPR003594">
    <property type="entry name" value="HATPase_dom"/>
</dbReference>
<dbReference type="Pfam" id="PF13407">
    <property type="entry name" value="Peripla_BP_4"/>
    <property type="match status" value="1"/>
</dbReference>
<dbReference type="Pfam" id="PF12833">
    <property type="entry name" value="HTH_18"/>
    <property type="match status" value="1"/>
</dbReference>
<proteinExistence type="predicted"/>
<organism evidence="12 13">
    <name type="scientific">Segatella cerevisiae</name>
    <dbReference type="NCBI Taxonomy" id="2053716"/>
    <lineage>
        <taxon>Bacteria</taxon>
        <taxon>Pseudomonadati</taxon>
        <taxon>Bacteroidota</taxon>
        <taxon>Bacteroidia</taxon>
        <taxon>Bacteroidales</taxon>
        <taxon>Prevotellaceae</taxon>
        <taxon>Segatella</taxon>
    </lineage>
</organism>
<dbReference type="SMART" id="SM00387">
    <property type="entry name" value="HATPase_c"/>
    <property type="match status" value="1"/>
</dbReference>
<dbReference type="SUPFAM" id="SSF46689">
    <property type="entry name" value="Homeodomain-like"/>
    <property type="match status" value="1"/>
</dbReference>
<dbReference type="PROSITE" id="PS50109">
    <property type="entry name" value="HIS_KIN"/>
    <property type="match status" value="1"/>
</dbReference>
<feature type="modified residue" description="4-aspartylphosphate" evidence="7">
    <location>
        <position position="692"/>
    </location>
</feature>
<dbReference type="InterPro" id="IPR009057">
    <property type="entry name" value="Homeodomain-like_sf"/>
</dbReference>
<dbReference type="Gene3D" id="1.10.10.60">
    <property type="entry name" value="Homeodomain-like"/>
    <property type="match status" value="1"/>
</dbReference>
<evidence type="ECO:0000256" key="6">
    <source>
        <dbReference type="ARBA" id="ARBA00023163"/>
    </source>
</evidence>
<dbReference type="Gene3D" id="1.10.287.130">
    <property type="match status" value="1"/>
</dbReference>
<feature type="domain" description="HTH araC/xylS-type" evidence="9">
    <location>
        <begin position="791"/>
        <end position="889"/>
    </location>
</feature>
<keyword evidence="8" id="KW-0812">Transmembrane</keyword>
<dbReference type="PANTHER" id="PTHR43547">
    <property type="entry name" value="TWO-COMPONENT HISTIDINE KINASE"/>
    <property type="match status" value="1"/>
</dbReference>
<dbReference type="InterPro" id="IPR001789">
    <property type="entry name" value="Sig_transdc_resp-reg_receiver"/>
</dbReference>
<dbReference type="PANTHER" id="PTHR43547:SF2">
    <property type="entry name" value="HYBRID SIGNAL TRANSDUCTION HISTIDINE KINASE C"/>
    <property type="match status" value="1"/>
</dbReference>
<evidence type="ECO:0000259" key="11">
    <source>
        <dbReference type="PROSITE" id="PS50110"/>
    </source>
</evidence>
<dbReference type="PROSITE" id="PS50110">
    <property type="entry name" value="RESPONSE_REGULATORY"/>
    <property type="match status" value="1"/>
</dbReference>
<dbReference type="PROSITE" id="PS00041">
    <property type="entry name" value="HTH_ARAC_FAMILY_1"/>
    <property type="match status" value="2"/>
</dbReference>
<dbReference type="InterPro" id="IPR005467">
    <property type="entry name" value="His_kinase_dom"/>
</dbReference>
<dbReference type="SMART" id="SM00388">
    <property type="entry name" value="HisKA"/>
    <property type="match status" value="1"/>
</dbReference>
<dbReference type="PROSITE" id="PS01124">
    <property type="entry name" value="HTH_ARAC_FAMILY_2"/>
    <property type="match status" value="1"/>
</dbReference>
<dbReference type="SMART" id="SM00448">
    <property type="entry name" value="REC"/>
    <property type="match status" value="1"/>
</dbReference>
<dbReference type="SUPFAM" id="SSF52172">
    <property type="entry name" value="CheY-like"/>
    <property type="match status" value="1"/>
</dbReference>
<evidence type="ECO:0000313" key="13">
    <source>
        <dbReference type="Proteomes" id="UP001204015"/>
    </source>
</evidence>
<name>A0ABT1BX49_9BACT</name>
<protein>
    <recommendedName>
        <fullName evidence="2">histidine kinase</fullName>
        <ecNumber evidence="2">2.7.13.3</ecNumber>
    </recommendedName>
</protein>
<comment type="catalytic activity">
    <reaction evidence="1">
        <text>ATP + protein L-histidine = ADP + protein N-phospho-L-histidine.</text>
        <dbReference type="EC" id="2.7.13.3"/>
    </reaction>
</comment>
<keyword evidence="13" id="KW-1185">Reference proteome</keyword>
<dbReference type="InterPro" id="IPR011006">
    <property type="entry name" value="CheY-like_superfamily"/>
</dbReference>
<feature type="transmembrane region" description="Helical" evidence="8">
    <location>
        <begin position="336"/>
        <end position="358"/>
    </location>
</feature>
<feature type="domain" description="Response regulatory" evidence="11">
    <location>
        <begin position="644"/>
        <end position="759"/>
    </location>
</feature>
<dbReference type="Gene3D" id="3.30.565.10">
    <property type="entry name" value="Histidine kinase-like ATPase, C-terminal domain"/>
    <property type="match status" value="1"/>
</dbReference>
<evidence type="ECO:0000256" key="7">
    <source>
        <dbReference type="PROSITE-ProRule" id="PRU00169"/>
    </source>
</evidence>
<dbReference type="PROSITE" id="PS51257">
    <property type="entry name" value="PROKAR_LIPOPROTEIN"/>
    <property type="match status" value="1"/>
</dbReference>
<dbReference type="RefSeq" id="WP_252761005.1">
    <property type="nucleotide sequence ID" value="NZ_JAMXLY010000023.1"/>
</dbReference>
<evidence type="ECO:0000256" key="2">
    <source>
        <dbReference type="ARBA" id="ARBA00012438"/>
    </source>
</evidence>
<dbReference type="SUPFAM" id="SSF47384">
    <property type="entry name" value="Homodimeric domain of signal transducing histidine kinase"/>
    <property type="match status" value="1"/>
</dbReference>
<dbReference type="CDD" id="cd17574">
    <property type="entry name" value="REC_OmpR"/>
    <property type="match status" value="1"/>
</dbReference>
<dbReference type="InterPro" id="IPR003661">
    <property type="entry name" value="HisK_dim/P_dom"/>
</dbReference>
<evidence type="ECO:0000256" key="1">
    <source>
        <dbReference type="ARBA" id="ARBA00000085"/>
    </source>
</evidence>
<dbReference type="SMART" id="SM00342">
    <property type="entry name" value="HTH_ARAC"/>
    <property type="match status" value="1"/>
</dbReference>
<dbReference type="Pfam" id="PF00512">
    <property type="entry name" value="HisKA"/>
    <property type="match status" value="1"/>
</dbReference>
<dbReference type="PRINTS" id="PR00344">
    <property type="entry name" value="BCTRLSENSOR"/>
</dbReference>
<accession>A0ABT1BX49</accession>
<dbReference type="CDD" id="cd00082">
    <property type="entry name" value="HisKA"/>
    <property type="match status" value="1"/>
</dbReference>
<evidence type="ECO:0000259" key="10">
    <source>
        <dbReference type="PROSITE" id="PS50109"/>
    </source>
</evidence>
<evidence type="ECO:0000313" key="12">
    <source>
        <dbReference type="EMBL" id="MCO6025650.1"/>
    </source>
</evidence>
<evidence type="ECO:0000256" key="4">
    <source>
        <dbReference type="ARBA" id="ARBA00023015"/>
    </source>
</evidence>
<dbReference type="InterPro" id="IPR028082">
    <property type="entry name" value="Peripla_BP_I"/>
</dbReference>
<dbReference type="InterPro" id="IPR004358">
    <property type="entry name" value="Sig_transdc_His_kin-like_C"/>
</dbReference>
<evidence type="ECO:0000256" key="5">
    <source>
        <dbReference type="ARBA" id="ARBA00023125"/>
    </source>
</evidence>
<dbReference type="InterPro" id="IPR018062">
    <property type="entry name" value="HTH_AraC-typ_CS"/>
</dbReference>
<dbReference type="EMBL" id="JAMXLY010000023">
    <property type="protein sequence ID" value="MCO6025650.1"/>
    <property type="molecule type" value="Genomic_DNA"/>
</dbReference>
<keyword evidence="8" id="KW-0472">Membrane</keyword>
<evidence type="ECO:0000256" key="3">
    <source>
        <dbReference type="ARBA" id="ARBA00022553"/>
    </source>
</evidence>
<evidence type="ECO:0000259" key="9">
    <source>
        <dbReference type="PROSITE" id="PS01124"/>
    </source>
</evidence>
<dbReference type="EC" id="2.7.13.3" evidence="2"/>
<dbReference type="SUPFAM" id="SSF55874">
    <property type="entry name" value="ATPase domain of HSP90 chaperone/DNA topoisomerase II/histidine kinase"/>
    <property type="match status" value="1"/>
</dbReference>
<dbReference type="Proteomes" id="UP001204015">
    <property type="component" value="Unassembled WGS sequence"/>
</dbReference>
<keyword evidence="3 7" id="KW-0597">Phosphoprotein</keyword>
<sequence>MQKLFHLILLFLLVLLSVGCRNNAPQYHIGVSQCSEDIWRDKLNREILMTNYVNSNVDIDIRSANDNSKKQIEQIKEFIREKVDLLIVSPNQSSSISPAIDSAYKAGIPVIMFDRKTNTDKYTAFIGADNLEIGLSMGKYIAEKLDGKGTVVEIMGLKGSSPAVDRHRGFMKIVASHPGIHVISLQGNWTEGNAYGLMKKLLKNHPHIDCVFGHNDRQAFGAYRVAKELGLDKKIMFVGVDGLPSRHGGIECVQKGIFSGTYIYPTRGTEVMRLAMAILEHKPYCRENLLKSFIVTKDNADMVMIQNQELERQGQNIDILHEKVSSYLKSYYNQKIILILCIVLVILLLVSLLSVYHLHITRLRMNEKKEAMAKVQLTFFTNVSHELRTPLTLIIDPLDRILANCHLKGKDLALLKLIERNVNVLMQLVNDILDFRKLQNGKMKLQLSRFNLVTEIRALLDEFRPSIEKKKVQVRFSSFPDNGFEMIGDRNKIGRIFTNLLSNALKYTSSNGCITVKVGKSNSNEAVFSVQDTGVGLEQEDLDRIFDRFYQTKDANGGTGIGLALVKDFIELHHGKINVTSKKNEGSTFTVILPVTQKGNLVGDAGTEEDTHLNEAELPNVPDQELKTEKRDLVTAGLGDEAPTILVIDDNDDLREYIKELLSEHYDVMEASDGKRGLELAREAIPDLVISDIMMPVMDGLEFCNRLKSDRTTSHIPVILLTARSMDDQRIEGYQNGADAYITKPFTSDLLLARIKNLLSSRILLRELFSGSKEETEKEYKLRNPDQQFVEQLRIIIKDMMGDSGLKVEQIAEKLGLSRVQLYRKVKALTGSTLVDLLRSARLEEGKHLLETTNKTISEIAYMVGFTAPSYFTTCFKEKYGYSPNETRQ</sequence>
<dbReference type="InterPro" id="IPR036097">
    <property type="entry name" value="HisK_dim/P_sf"/>
</dbReference>
<gene>
    <name evidence="12" type="ORF">NG821_07325</name>
</gene>
<feature type="domain" description="Histidine kinase" evidence="10">
    <location>
        <begin position="382"/>
        <end position="597"/>
    </location>
</feature>
<dbReference type="InterPro" id="IPR025997">
    <property type="entry name" value="SBP_2_dom"/>
</dbReference>
<dbReference type="InterPro" id="IPR018060">
    <property type="entry name" value="HTH_AraC"/>
</dbReference>